<evidence type="ECO:0000256" key="10">
    <source>
        <dbReference type="ARBA" id="ARBA00023170"/>
    </source>
</evidence>
<organism evidence="12 13">
    <name type="scientific">Smittium culicis</name>
    <dbReference type="NCBI Taxonomy" id="133412"/>
    <lineage>
        <taxon>Eukaryota</taxon>
        <taxon>Fungi</taxon>
        <taxon>Fungi incertae sedis</taxon>
        <taxon>Zoopagomycota</taxon>
        <taxon>Kickxellomycotina</taxon>
        <taxon>Harpellomycetes</taxon>
        <taxon>Harpellales</taxon>
        <taxon>Legeriomycetaceae</taxon>
        <taxon>Smittium</taxon>
    </lineage>
</organism>
<keyword evidence="6" id="KW-0256">Endoplasmic reticulum</keyword>
<dbReference type="SMART" id="SM00177">
    <property type="entry name" value="ARF"/>
    <property type="match status" value="1"/>
</dbReference>
<keyword evidence="4 11" id="KW-0812">Transmembrane</keyword>
<proteinExistence type="inferred from homology"/>
<dbReference type="InterPro" id="IPR024156">
    <property type="entry name" value="Small_GTPase_ARF"/>
</dbReference>
<accession>A0A1R1YAD3</accession>
<dbReference type="GO" id="GO:0005789">
    <property type="term" value="C:endoplasmic reticulum membrane"/>
    <property type="evidence" value="ECO:0007669"/>
    <property type="project" value="UniProtKB-SubCell"/>
</dbReference>
<dbReference type="AlphaFoldDB" id="A0A1R1YAD3"/>
<evidence type="ECO:0000256" key="6">
    <source>
        <dbReference type="ARBA" id="ARBA00022824"/>
    </source>
</evidence>
<dbReference type="InterPro" id="IPR027417">
    <property type="entry name" value="P-loop_NTPase"/>
</dbReference>
<comment type="subcellular location">
    <subcellularLocation>
        <location evidence="1">Endoplasmic reticulum membrane</location>
        <topology evidence="1">Single-pass membrane protein</topology>
    </subcellularLocation>
</comment>
<gene>
    <name evidence="12" type="ORF">AYI69_g4902</name>
</gene>
<keyword evidence="5" id="KW-0547">Nucleotide-binding</keyword>
<evidence type="ECO:0000256" key="9">
    <source>
        <dbReference type="ARBA" id="ARBA00023136"/>
    </source>
</evidence>
<evidence type="ECO:0000313" key="12">
    <source>
        <dbReference type="EMBL" id="OMJ23616.1"/>
    </source>
</evidence>
<protein>
    <recommendedName>
        <fullName evidence="3">Signal recognition particle receptor subunit beta</fullName>
    </recommendedName>
</protein>
<dbReference type="SUPFAM" id="SSF52540">
    <property type="entry name" value="P-loop containing nucleoside triphosphate hydrolases"/>
    <property type="match status" value="1"/>
</dbReference>
<comment type="caution">
    <text evidence="12">The sequence shown here is derived from an EMBL/GenBank/DDBJ whole genome shotgun (WGS) entry which is preliminary data.</text>
</comment>
<dbReference type="InterPro" id="IPR019009">
    <property type="entry name" value="SRP_receptor_beta_su"/>
</dbReference>
<name>A0A1R1YAD3_9FUNG</name>
<keyword evidence="10 12" id="KW-0675">Receptor</keyword>
<evidence type="ECO:0000313" key="13">
    <source>
        <dbReference type="Proteomes" id="UP000187429"/>
    </source>
</evidence>
<evidence type="ECO:0000256" key="3">
    <source>
        <dbReference type="ARBA" id="ARBA00020256"/>
    </source>
</evidence>
<evidence type="ECO:0000256" key="4">
    <source>
        <dbReference type="ARBA" id="ARBA00022692"/>
    </source>
</evidence>
<keyword evidence="8" id="KW-0342">GTP-binding</keyword>
<evidence type="ECO:0000256" key="5">
    <source>
        <dbReference type="ARBA" id="ARBA00022741"/>
    </source>
</evidence>
<dbReference type="GO" id="GO:0005525">
    <property type="term" value="F:GTP binding"/>
    <property type="evidence" value="ECO:0007669"/>
    <property type="project" value="UniProtKB-KW"/>
</dbReference>
<dbReference type="PANTHER" id="PTHR11711">
    <property type="entry name" value="ADP RIBOSYLATION FACTOR-RELATED"/>
    <property type="match status" value="1"/>
</dbReference>
<dbReference type="OrthoDB" id="41266at2759"/>
<dbReference type="Proteomes" id="UP000187429">
    <property type="component" value="Unassembled WGS sequence"/>
</dbReference>
<dbReference type="EMBL" id="LSSM01001987">
    <property type="protein sequence ID" value="OMJ23616.1"/>
    <property type="molecule type" value="Genomic_DNA"/>
</dbReference>
<feature type="transmembrane region" description="Helical" evidence="11">
    <location>
        <begin position="6"/>
        <end position="24"/>
    </location>
</feature>
<sequence length="248" mass="28570">MSIVDFLIYFVSFAVFIFLVYTVFNQRFNLFSNKKKNGFLILGLPDSGKTTIWAWFRYIILLPTQTSIKINDEEVEIQAMDRNRKVHLIDIPGNPKIRPQFSQYLPICTGILFVIDSSKISENYHSVAEFLYQILVSNLVFENEIPILFVCNKRDIEKSIDKSAIQDILEAELEELRNTQSNALDKHDDNGDFQNEVFLGLDGAKFKFSQLPNQITFMETSFTTSVDKLPVIVGTSDLLSWVMDQLDE</sequence>
<keyword evidence="9 11" id="KW-0472">Membrane</keyword>
<evidence type="ECO:0000256" key="11">
    <source>
        <dbReference type="SAM" id="Phobius"/>
    </source>
</evidence>
<evidence type="ECO:0000256" key="2">
    <source>
        <dbReference type="ARBA" id="ARBA00005619"/>
    </source>
</evidence>
<keyword evidence="7 11" id="KW-1133">Transmembrane helix</keyword>
<evidence type="ECO:0000256" key="1">
    <source>
        <dbReference type="ARBA" id="ARBA00004389"/>
    </source>
</evidence>
<reference evidence="13" key="1">
    <citation type="submission" date="2017-01" db="EMBL/GenBank/DDBJ databases">
        <authorList>
            <person name="Wang Y."/>
            <person name="White M."/>
            <person name="Kvist S."/>
            <person name="Moncalvo J.-M."/>
        </authorList>
    </citation>
    <scope>NUCLEOTIDE SEQUENCE [LARGE SCALE GENOMIC DNA]</scope>
    <source>
        <strain evidence="13">ID-206-W2</strain>
    </source>
</reference>
<dbReference type="Gene3D" id="3.40.50.300">
    <property type="entry name" value="P-loop containing nucleotide triphosphate hydrolases"/>
    <property type="match status" value="1"/>
</dbReference>
<evidence type="ECO:0000256" key="8">
    <source>
        <dbReference type="ARBA" id="ARBA00023134"/>
    </source>
</evidence>
<keyword evidence="13" id="KW-1185">Reference proteome</keyword>
<dbReference type="Pfam" id="PF09439">
    <property type="entry name" value="SRPRB"/>
    <property type="match status" value="1"/>
</dbReference>
<evidence type="ECO:0000256" key="7">
    <source>
        <dbReference type="ARBA" id="ARBA00022989"/>
    </source>
</evidence>
<comment type="similarity">
    <text evidence="2">Belongs to the SRP receptor beta subunit family.</text>
</comment>